<dbReference type="OrthoDB" id="5172746at2"/>
<evidence type="ECO:0000313" key="5">
    <source>
        <dbReference type="Proteomes" id="UP000031196"/>
    </source>
</evidence>
<dbReference type="InterPro" id="IPR001206">
    <property type="entry name" value="Diacylglycerol_kinase_cat_dom"/>
</dbReference>
<proteinExistence type="inferred from homology"/>
<feature type="domain" description="DAGKc" evidence="3">
    <location>
        <begin position="14"/>
        <end position="143"/>
    </location>
</feature>
<dbReference type="Gene3D" id="2.60.200.40">
    <property type="match status" value="1"/>
</dbReference>
<protein>
    <submittedName>
        <fullName evidence="4">Diacylglycerol kinase</fullName>
    </submittedName>
</protein>
<dbReference type="GO" id="GO:0016301">
    <property type="term" value="F:kinase activity"/>
    <property type="evidence" value="ECO:0007669"/>
    <property type="project" value="UniProtKB-KW"/>
</dbReference>
<dbReference type="InterPro" id="IPR016064">
    <property type="entry name" value="NAD/diacylglycerol_kinase_sf"/>
</dbReference>
<sequence length="303" mass="31670">MKGHALADGRAPAAPFDRAVLIFNPGRAGMGGRIGALQRELAMDLPGLPVELLPTEYAGHARGLARTEASRGAPLIVSVSGDGGYNEVVNGVMDVAGSNAVCTVVPAGNANDHFRSRPARSFADAVGAGGVRHIDLLQATFRSGGREQVQYAHSYIGFGLTPLMAIGIEQGGKGKVLELVSVARTLSRLKPFELVRDDGATATFDSLILANISRMAKYGTVSESHRPDDGRFEVVTLPHAGLTKMALMTLRAVTLGLGHQPSVTSYAFSTRDAVPCQIDGEVVHLQAGAHVQVDSAKGALATL</sequence>
<dbReference type="AlphaFoldDB" id="A0A0B4DM62"/>
<dbReference type="PANTHER" id="PTHR12358">
    <property type="entry name" value="SPHINGOSINE KINASE"/>
    <property type="match status" value="1"/>
</dbReference>
<dbReference type="PROSITE" id="PS50146">
    <property type="entry name" value="DAGK"/>
    <property type="match status" value="1"/>
</dbReference>
<dbReference type="PANTHER" id="PTHR12358:SF54">
    <property type="entry name" value="SPHINGOSINE KINASE RELATED PROTEIN"/>
    <property type="match status" value="1"/>
</dbReference>
<keyword evidence="4" id="KW-0808">Transferase</keyword>
<evidence type="ECO:0000256" key="2">
    <source>
        <dbReference type="ARBA" id="ARBA00005983"/>
    </source>
</evidence>
<dbReference type="InterPro" id="IPR050187">
    <property type="entry name" value="Lipid_Phosphate_FormReg"/>
</dbReference>
<organism evidence="4 5">
    <name type="scientific">Pseudarthrobacter phenanthrenivorans</name>
    <name type="common">Arthrobacter phenanthrenivorans</name>
    <dbReference type="NCBI Taxonomy" id="361575"/>
    <lineage>
        <taxon>Bacteria</taxon>
        <taxon>Bacillati</taxon>
        <taxon>Actinomycetota</taxon>
        <taxon>Actinomycetes</taxon>
        <taxon>Micrococcales</taxon>
        <taxon>Micrococcaceae</taxon>
        <taxon>Pseudarthrobacter</taxon>
    </lineage>
</organism>
<keyword evidence="4" id="KW-0418">Kinase</keyword>
<dbReference type="InterPro" id="IPR017438">
    <property type="entry name" value="ATP-NAD_kinase_N"/>
</dbReference>
<name>A0A0B4DM62_PSEPS</name>
<evidence type="ECO:0000256" key="1">
    <source>
        <dbReference type="ARBA" id="ARBA00001946"/>
    </source>
</evidence>
<comment type="caution">
    <text evidence="4">The sequence shown here is derived from an EMBL/GenBank/DDBJ whole genome shotgun (WGS) entry which is preliminary data.</text>
</comment>
<reference evidence="4 5" key="1">
    <citation type="submission" date="2014-12" db="EMBL/GenBank/DDBJ databases">
        <title>Genome sequencing of Arthrobacter phenanthrenivorans SWC37.</title>
        <authorList>
            <person name="Tan P.W."/>
            <person name="Chan K.-G."/>
        </authorList>
    </citation>
    <scope>NUCLEOTIDE SEQUENCE [LARGE SCALE GENOMIC DNA]</scope>
    <source>
        <strain evidence="4 5">SWC37</strain>
    </source>
</reference>
<dbReference type="Proteomes" id="UP000031196">
    <property type="component" value="Unassembled WGS sequence"/>
</dbReference>
<comment type="similarity">
    <text evidence="2">Belongs to the diacylglycerol/lipid kinase family.</text>
</comment>
<dbReference type="Pfam" id="PF00781">
    <property type="entry name" value="DAGK_cat"/>
    <property type="match status" value="1"/>
</dbReference>
<accession>A0A0B4DM62</accession>
<evidence type="ECO:0000313" key="4">
    <source>
        <dbReference type="EMBL" id="KIC69952.1"/>
    </source>
</evidence>
<dbReference type="EMBL" id="JWTB01000002">
    <property type="protein sequence ID" value="KIC69952.1"/>
    <property type="molecule type" value="Genomic_DNA"/>
</dbReference>
<dbReference type="Gene3D" id="3.40.50.10330">
    <property type="entry name" value="Probable inorganic polyphosphate/atp-NAD kinase, domain 1"/>
    <property type="match status" value="1"/>
</dbReference>
<comment type="cofactor">
    <cofactor evidence="1">
        <name>Mg(2+)</name>
        <dbReference type="ChEBI" id="CHEBI:18420"/>
    </cofactor>
</comment>
<evidence type="ECO:0000259" key="3">
    <source>
        <dbReference type="PROSITE" id="PS50146"/>
    </source>
</evidence>
<gene>
    <name evidence="4" type="ORF">RM50_00690</name>
</gene>
<dbReference type="SUPFAM" id="SSF111331">
    <property type="entry name" value="NAD kinase/diacylglycerol kinase-like"/>
    <property type="match status" value="1"/>
</dbReference>